<evidence type="ECO:0000256" key="9">
    <source>
        <dbReference type="RuleBase" id="RU003357"/>
    </source>
</evidence>
<dbReference type="NCBIfam" id="TIGR04056">
    <property type="entry name" value="OMP_RagA_SusC"/>
    <property type="match status" value="1"/>
</dbReference>
<reference evidence="12 13" key="1">
    <citation type="submission" date="2018-08" db="EMBL/GenBank/DDBJ databases">
        <title>A genome reference for cultivated species of the human gut microbiota.</title>
        <authorList>
            <person name="Zou Y."/>
            <person name="Xue W."/>
            <person name="Luo G."/>
        </authorList>
    </citation>
    <scope>NUCLEOTIDE SEQUENCE [LARGE SCALE GENOMIC DNA]</scope>
    <source>
        <strain evidence="12 13">AM23-23</strain>
    </source>
</reference>
<organism evidence="12 13">
    <name type="scientific">Phocaeicola plebeius</name>
    <dbReference type="NCBI Taxonomy" id="310297"/>
    <lineage>
        <taxon>Bacteria</taxon>
        <taxon>Pseudomonadati</taxon>
        <taxon>Bacteroidota</taxon>
        <taxon>Bacteroidia</taxon>
        <taxon>Bacteroidales</taxon>
        <taxon>Bacteroidaceae</taxon>
        <taxon>Phocaeicola</taxon>
    </lineage>
</organism>
<dbReference type="InterPro" id="IPR036942">
    <property type="entry name" value="Beta-barrel_TonB_sf"/>
</dbReference>
<dbReference type="InterPro" id="IPR023997">
    <property type="entry name" value="TonB-dep_OMP_SusC/RagA_CS"/>
</dbReference>
<evidence type="ECO:0000256" key="5">
    <source>
        <dbReference type="ARBA" id="ARBA00023077"/>
    </source>
</evidence>
<dbReference type="FunFam" id="2.170.130.10:FF:000003">
    <property type="entry name" value="SusC/RagA family TonB-linked outer membrane protein"/>
    <property type="match status" value="1"/>
</dbReference>
<gene>
    <name evidence="12" type="ORF">DW653_06495</name>
</gene>
<protein>
    <submittedName>
        <fullName evidence="12">TonB-dependent receptor</fullName>
    </submittedName>
</protein>
<dbReference type="InterPro" id="IPR000531">
    <property type="entry name" value="Beta-barrel_TonB"/>
</dbReference>
<evidence type="ECO:0000259" key="11">
    <source>
        <dbReference type="Pfam" id="PF07715"/>
    </source>
</evidence>
<dbReference type="PROSITE" id="PS52016">
    <property type="entry name" value="TONB_DEPENDENT_REC_3"/>
    <property type="match status" value="1"/>
</dbReference>
<dbReference type="FunFam" id="2.60.40.1120:FF:000003">
    <property type="entry name" value="Outer membrane protein Omp121"/>
    <property type="match status" value="1"/>
</dbReference>
<dbReference type="Pfam" id="PF00593">
    <property type="entry name" value="TonB_dep_Rec_b-barrel"/>
    <property type="match status" value="1"/>
</dbReference>
<comment type="subcellular location">
    <subcellularLocation>
        <location evidence="1 8">Cell outer membrane</location>
        <topology evidence="1 8">Multi-pass membrane protein</topology>
    </subcellularLocation>
</comment>
<keyword evidence="3 8" id="KW-1134">Transmembrane beta strand</keyword>
<dbReference type="NCBIfam" id="TIGR04057">
    <property type="entry name" value="SusC_RagA_signa"/>
    <property type="match status" value="1"/>
</dbReference>
<proteinExistence type="inferred from homology"/>
<sequence length="1051" mass="117043">MLMENAYEKCLRGAKKMVVPVMLFSVGWTAVSLEAFAEINENASFFEVKQVSDTEGKVVDVNGEPIIGASVIVKGTSNGTITDLDGHFSLSNVSGKTLVISFVGYETQEITLKGKKSLNIVLKEDTKSLEEVVVVGFGTQKKVNLSGSVAAVSGEDITRRPVANTAVLLQAQIPGLRVNQGTGQPGDENVTLRVRGQGTFSSAGSDPLVLINGVAGNIANIDPSSIESVSVLKDASSAAIYGARAANGVILITTKSGKANEKAHISYHGNVGFYSPTKLYDLVTNSAEYMELANIAWKNSGINKSYTQDMIDLYRQNGGSVEYPNFDWLGYMFRTAAVQTHNITATGGGEKATYNISLNYVDQPGTMRGFSHNKYNAAVDLTAKINNHIRIGTYTNLMYSKASGPRQGQEDALLSTMSQAPTYMPWLPDDGSGVVKWADKAYSFEEHNKNMPAIVGDGNLKETAYYDVNSQLWLEVNLLKGLTWYTKGAVRLESKRNEDWRGSSTPIYDYHTGVESGQLDKGGLGFEAEDTRRFYTNLYSYLRYNTQFKDAHSLSIMLGYSQENELYESLKGYRKYYSFDLHTLNAGTSAEWTNAGGKEEWALQSVFGRINYDYKGRYLFETNVRYDGTSRLASENRWGVFPSFSAGWRVTEEPFIKKMNISWLDNMKIRASWGQLGNQNIGLYPYQAMIASVSDYPFTKTESGTIAGFQQTAYANRDIKWETTTITDVGLDLSVFKGLSITFDWYNKVTDDILRSSQVSALLGLSAPYINDGKVQNRGIELAVNYAGIINSSRIRGLQYNVGFYFDRSRNKLVEFGAEEIDNFVIRREGLPYDEYYMLECIGVFADQAEIDNSPKQFNDNTLPGDLKFKDINGDGVVDNDDRRSFSGRFPGFEYGVNLSANWKNFDFSLIGQGVADKKYYTYGWGVQPFRQGSAPTRDYLEGMWTEENPYGAVHPRLYWEDLGGSKNNRASSYFLKDASFFRIKNITLGYTLPVSWTQKAGISKVRVYFSGDNLLTFTPYKGLDPERSGDGYDPQYPQNKICSFGINVEF</sequence>
<keyword evidence="7 8" id="KW-0998">Cell outer membrane</keyword>
<comment type="caution">
    <text evidence="12">The sequence shown here is derived from an EMBL/GenBank/DDBJ whole genome shotgun (WGS) entry which is preliminary data.</text>
</comment>
<feature type="domain" description="TonB-dependent receptor plug" evidence="11">
    <location>
        <begin position="142"/>
        <end position="249"/>
    </location>
</feature>
<evidence type="ECO:0000256" key="8">
    <source>
        <dbReference type="PROSITE-ProRule" id="PRU01360"/>
    </source>
</evidence>
<evidence type="ECO:0000256" key="2">
    <source>
        <dbReference type="ARBA" id="ARBA00022448"/>
    </source>
</evidence>
<keyword evidence="12" id="KW-0675">Receptor</keyword>
<dbReference type="EMBL" id="QRHQ01000009">
    <property type="protein sequence ID" value="RHF91573.1"/>
    <property type="molecule type" value="Genomic_DNA"/>
</dbReference>
<evidence type="ECO:0000256" key="1">
    <source>
        <dbReference type="ARBA" id="ARBA00004571"/>
    </source>
</evidence>
<dbReference type="InterPro" id="IPR012910">
    <property type="entry name" value="Plug_dom"/>
</dbReference>
<evidence type="ECO:0000256" key="7">
    <source>
        <dbReference type="ARBA" id="ARBA00023237"/>
    </source>
</evidence>
<feature type="domain" description="TonB-dependent receptor-like beta-barrel" evidence="10">
    <location>
        <begin position="483"/>
        <end position="805"/>
    </location>
</feature>
<dbReference type="Pfam" id="PF13715">
    <property type="entry name" value="CarbopepD_reg_2"/>
    <property type="match status" value="1"/>
</dbReference>
<comment type="similarity">
    <text evidence="8 9">Belongs to the TonB-dependent receptor family.</text>
</comment>
<evidence type="ECO:0000256" key="4">
    <source>
        <dbReference type="ARBA" id="ARBA00022692"/>
    </source>
</evidence>
<evidence type="ECO:0000256" key="6">
    <source>
        <dbReference type="ARBA" id="ARBA00023136"/>
    </source>
</evidence>
<keyword evidence="5 9" id="KW-0798">TonB box</keyword>
<dbReference type="SUPFAM" id="SSF56935">
    <property type="entry name" value="Porins"/>
    <property type="match status" value="1"/>
</dbReference>
<dbReference type="InterPro" id="IPR039426">
    <property type="entry name" value="TonB-dep_rcpt-like"/>
</dbReference>
<keyword evidence="6 8" id="KW-0472">Membrane</keyword>
<dbReference type="Pfam" id="PF07715">
    <property type="entry name" value="Plug"/>
    <property type="match status" value="1"/>
</dbReference>
<dbReference type="Gene3D" id="2.60.40.1120">
    <property type="entry name" value="Carboxypeptidase-like, regulatory domain"/>
    <property type="match status" value="1"/>
</dbReference>
<dbReference type="InterPro" id="IPR037066">
    <property type="entry name" value="Plug_dom_sf"/>
</dbReference>
<name>A0A414REY2_9BACT</name>
<dbReference type="GO" id="GO:0009279">
    <property type="term" value="C:cell outer membrane"/>
    <property type="evidence" value="ECO:0007669"/>
    <property type="project" value="UniProtKB-SubCell"/>
</dbReference>
<evidence type="ECO:0000256" key="3">
    <source>
        <dbReference type="ARBA" id="ARBA00022452"/>
    </source>
</evidence>
<evidence type="ECO:0000313" key="13">
    <source>
        <dbReference type="Proteomes" id="UP000283485"/>
    </source>
</evidence>
<dbReference type="Proteomes" id="UP000283485">
    <property type="component" value="Unassembled WGS sequence"/>
</dbReference>
<evidence type="ECO:0000259" key="10">
    <source>
        <dbReference type="Pfam" id="PF00593"/>
    </source>
</evidence>
<dbReference type="Gene3D" id="2.40.170.20">
    <property type="entry name" value="TonB-dependent receptor, beta-barrel domain"/>
    <property type="match status" value="1"/>
</dbReference>
<keyword evidence="4 8" id="KW-0812">Transmembrane</keyword>
<dbReference type="AlphaFoldDB" id="A0A414REY2"/>
<accession>A0A414REY2</accession>
<keyword evidence="2 8" id="KW-0813">Transport</keyword>
<dbReference type="Gene3D" id="2.170.130.10">
    <property type="entry name" value="TonB-dependent receptor, plug domain"/>
    <property type="match status" value="1"/>
</dbReference>
<dbReference type="SUPFAM" id="SSF49464">
    <property type="entry name" value="Carboxypeptidase regulatory domain-like"/>
    <property type="match status" value="1"/>
</dbReference>
<dbReference type="InterPro" id="IPR008969">
    <property type="entry name" value="CarboxyPept-like_regulatory"/>
</dbReference>
<evidence type="ECO:0000313" key="12">
    <source>
        <dbReference type="EMBL" id="RHF91573.1"/>
    </source>
</evidence>
<dbReference type="InterPro" id="IPR023996">
    <property type="entry name" value="TonB-dep_OMP_SusC/RagA"/>
</dbReference>